<feature type="binding site" evidence="8">
    <location>
        <position position="312"/>
    </location>
    <ligand>
        <name>Zn(2+)</name>
        <dbReference type="ChEBI" id="CHEBI:29105"/>
    </ligand>
</feature>
<evidence type="ECO:0000256" key="2">
    <source>
        <dbReference type="ARBA" id="ARBA00022679"/>
    </source>
</evidence>
<feature type="compositionally biased region" description="Basic and acidic residues" evidence="9">
    <location>
        <begin position="56"/>
        <end position="65"/>
    </location>
</feature>
<keyword evidence="4 8" id="KW-0862">Zinc</keyword>
<evidence type="ECO:0000259" key="10">
    <source>
        <dbReference type="PROSITE" id="PS50305"/>
    </source>
</evidence>
<dbReference type="GO" id="GO:0005634">
    <property type="term" value="C:nucleus"/>
    <property type="evidence" value="ECO:0007669"/>
    <property type="project" value="TreeGrafter"/>
</dbReference>
<keyword evidence="2" id="KW-0808">Transferase</keyword>
<proteinExistence type="predicted"/>
<evidence type="ECO:0000256" key="4">
    <source>
        <dbReference type="ARBA" id="ARBA00022833"/>
    </source>
</evidence>
<comment type="cofactor">
    <cofactor evidence="1">
        <name>Zn(2+)</name>
        <dbReference type="ChEBI" id="CHEBI:29105"/>
    </cofactor>
</comment>
<dbReference type="InterPro" id="IPR003000">
    <property type="entry name" value="Sirtuin"/>
</dbReference>
<dbReference type="PANTHER" id="PTHR11085">
    <property type="entry name" value="NAD-DEPENDENT PROTEIN DEACYLASE SIRTUIN-5, MITOCHONDRIAL-RELATED"/>
    <property type="match status" value="1"/>
</dbReference>
<evidence type="ECO:0000256" key="7">
    <source>
        <dbReference type="ARBA" id="ARBA00048905"/>
    </source>
</evidence>
<feature type="binding site" evidence="8">
    <location>
        <position position="283"/>
    </location>
    <ligand>
        <name>Zn(2+)</name>
        <dbReference type="ChEBI" id="CHEBI:29105"/>
    </ligand>
</feature>
<dbReference type="InterPro" id="IPR026590">
    <property type="entry name" value="Ssirtuin_cat_dom"/>
</dbReference>
<dbReference type="GO" id="GO:0046872">
    <property type="term" value="F:metal ion binding"/>
    <property type="evidence" value="ECO:0007669"/>
    <property type="project" value="UniProtKB-KW"/>
</dbReference>
<dbReference type="EMBL" id="CATQJL010000316">
    <property type="protein sequence ID" value="CAJ0606087.1"/>
    <property type="molecule type" value="Genomic_DNA"/>
</dbReference>
<dbReference type="GO" id="GO:0017136">
    <property type="term" value="F:histone deacetylase activity, NAD-dependent"/>
    <property type="evidence" value="ECO:0007669"/>
    <property type="project" value="TreeGrafter"/>
</dbReference>
<dbReference type="PROSITE" id="PS50305">
    <property type="entry name" value="SIRTUIN"/>
    <property type="match status" value="1"/>
</dbReference>
<feature type="binding site" evidence="8">
    <location>
        <position position="309"/>
    </location>
    <ligand>
        <name>Zn(2+)</name>
        <dbReference type="ChEBI" id="CHEBI:29105"/>
    </ligand>
</feature>
<comment type="caution">
    <text evidence="11">The sequence shown here is derived from an EMBL/GenBank/DDBJ whole genome shotgun (WGS) entry which is preliminary data.</text>
</comment>
<dbReference type="AlphaFoldDB" id="A0AA36H9D6"/>
<name>A0AA36H9D6_CYLNA</name>
<dbReference type="PANTHER" id="PTHR11085:SF6">
    <property type="entry name" value="NAD-DEPENDENT PROTEIN DEACETYLASE SIRTUIN-2"/>
    <property type="match status" value="1"/>
</dbReference>
<protein>
    <recommendedName>
        <fullName evidence="10">Deacetylase sirtuin-type domain-containing protein</fullName>
    </recommendedName>
</protein>
<feature type="region of interest" description="Disordered" evidence="9">
    <location>
        <begin position="28"/>
        <end position="65"/>
    </location>
</feature>
<dbReference type="InterPro" id="IPR050134">
    <property type="entry name" value="NAD-dep_sirtuin_deacylases"/>
</dbReference>
<comment type="catalytic activity">
    <reaction evidence="6">
        <text>N(6)-hexadecanoyl-L-lysyl-[protein] + NAD(+) + H2O = 2''-O-hexadecanoyl-ADP-D-ribose + nicotinamide + L-lysyl-[protein]</text>
        <dbReference type="Rhea" id="RHEA:70563"/>
        <dbReference type="Rhea" id="RHEA-COMP:9752"/>
        <dbReference type="Rhea" id="RHEA-COMP:14175"/>
        <dbReference type="ChEBI" id="CHEBI:15377"/>
        <dbReference type="ChEBI" id="CHEBI:17154"/>
        <dbReference type="ChEBI" id="CHEBI:29969"/>
        <dbReference type="ChEBI" id="CHEBI:57540"/>
        <dbReference type="ChEBI" id="CHEBI:138936"/>
        <dbReference type="ChEBI" id="CHEBI:189673"/>
    </reaction>
    <physiologicalReaction direction="left-to-right" evidence="6">
        <dbReference type="Rhea" id="RHEA:70564"/>
    </physiologicalReaction>
</comment>
<evidence type="ECO:0000313" key="12">
    <source>
        <dbReference type="Proteomes" id="UP001176961"/>
    </source>
</evidence>
<dbReference type="Pfam" id="PF02146">
    <property type="entry name" value="SIR2"/>
    <property type="match status" value="1"/>
</dbReference>
<dbReference type="InterPro" id="IPR029035">
    <property type="entry name" value="DHS-like_NAD/FAD-binding_dom"/>
</dbReference>
<feature type="compositionally biased region" description="Low complexity" evidence="9">
    <location>
        <begin position="82"/>
        <end position="91"/>
    </location>
</feature>
<dbReference type="GO" id="GO:0070403">
    <property type="term" value="F:NAD+ binding"/>
    <property type="evidence" value="ECO:0007669"/>
    <property type="project" value="InterPro"/>
</dbReference>
<organism evidence="11 12">
    <name type="scientific">Cylicocyclus nassatus</name>
    <name type="common">Nematode worm</name>
    <dbReference type="NCBI Taxonomy" id="53992"/>
    <lineage>
        <taxon>Eukaryota</taxon>
        <taxon>Metazoa</taxon>
        <taxon>Ecdysozoa</taxon>
        <taxon>Nematoda</taxon>
        <taxon>Chromadorea</taxon>
        <taxon>Rhabditida</taxon>
        <taxon>Rhabditina</taxon>
        <taxon>Rhabditomorpha</taxon>
        <taxon>Strongyloidea</taxon>
        <taxon>Strongylidae</taxon>
        <taxon>Cylicocyclus</taxon>
    </lineage>
</organism>
<evidence type="ECO:0000256" key="5">
    <source>
        <dbReference type="ARBA" id="ARBA00023027"/>
    </source>
</evidence>
<evidence type="ECO:0000256" key="3">
    <source>
        <dbReference type="ARBA" id="ARBA00022723"/>
    </source>
</evidence>
<evidence type="ECO:0000313" key="11">
    <source>
        <dbReference type="EMBL" id="CAJ0606087.1"/>
    </source>
</evidence>
<evidence type="ECO:0000256" key="1">
    <source>
        <dbReference type="ARBA" id="ARBA00001947"/>
    </source>
</evidence>
<comment type="catalytic activity">
    <reaction evidence="7">
        <text>N(6)-tetradecanoyl-L-lysyl-[protein] + NAD(+) + H2O = 2''-O-tetradecanoyl-ADP-D-ribose + nicotinamide + L-lysyl-[protein]</text>
        <dbReference type="Rhea" id="RHEA:70567"/>
        <dbReference type="Rhea" id="RHEA-COMP:9752"/>
        <dbReference type="Rhea" id="RHEA-COMP:15437"/>
        <dbReference type="ChEBI" id="CHEBI:15377"/>
        <dbReference type="ChEBI" id="CHEBI:17154"/>
        <dbReference type="ChEBI" id="CHEBI:29969"/>
        <dbReference type="ChEBI" id="CHEBI:57540"/>
        <dbReference type="ChEBI" id="CHEBI:141129"/>
        <dbReference type="ChEBI" id="CHEBI:189674"/>
    </reaction>
    <physiologicalReaction direction="left-to-right" evidence="7">
        <dbReference type="Rhea" id="RHEA:70568"/>
    </physiologicalReaction>
</comment>
<feature type="active site" description="Proton acceptor" evidence="8">
    <location>
        <position position="275"/>
    </location>
</feature>
<dbReference type="CDD" id="cd01408">
    <property type="entry name" value="SIRT1"/>
    <property type="match status" value="1"/>
</dbReference>
<reference evidence="11" key="1">
    <citation type="submission" date="2023-07" db="EMBL/GenBank/DDBJ databases">
        <authorList>
            <consortium name="CYATHOMIX"/>
        </authorList>
    </citation>
    <scope>NUCLEOTIDE SEQUENCE</scope>
    <source>
        <strain evidence="11">N/A</strain>
    </source>
</reference>
<dbReference type="SUPFAM" id="SSF52467">
    <property type="entry name" value="DHS-like NAD/FAD-binding domain"/>
    <property type="match status" value="1"/>
</dbReference>
<keyword evidence="12" id="KW-1185">Reference proteome</keyword>
<dbReference type="InterPro" id="IPR026591">
    <property type="entry name" value="Sirtuin_cat_small_dom_sf"/>
</dbReference>
<evidence type="ECO:0000256" key="6">
    <source>
        <dbReference type="ARBA" id="ARBA00048378"/>
    </source>
</evidence>
<accession>A0AA36H9D6</accession>
<dbReference type="Gene3D" id="3.30.1600.10">
    <property type="entry name" value="SIR2/SIRT2 'Small Domain"/>
    <property type="match status" value="1"/>
</dbReference>
<dbReference type="Proteomes" id="UP001176961">
    <property type="component" value="Unassembled WGS sequence"/>
</dbReference>
<feature type="binding site" evidence="8">
    <location>
        <position position="286"/>
    </location>
    <ligand>
        <name>Zn(2+)</name>
        <dbReference type="ChEBI" id="CHEBI:29105"/>
    </ligand>
</feature>
<feature type="region of interest" description="Disordered" evidence="9">
    <location>
        <begin position="80"/>
        <end position="109"/>
    </location>
</feature>
<keyword evidence="3 8" id="KW-0479">Metal-binding</keyword>
<dbReference type="Gene3D" id="3.40.50.1220">
    <property type="entry name" value="TPP-binding domain"/>
    <property type="match status" value="1"/>
</dbReference>
<feature type="domain" description="Deacetylase sirtuin-type" evidence="10">
    <location>
        <begin position="145"/>
        <end position="424"/>
    </location>
</feature>
<evidence type="ECO:0000256" key="8">
    <source>
        <dbReference type="PROSITE-ProRule" id="PRU00236"/>
    </source>
</evidence>
<keyword evidence="5" id="KW-0520">NAD</keyword>
<gene>
    <name evidence="11" type="ORF">CYNAS_LOCUS18070</name>
</gene>
<evidence type="ECO:0000256" key="9">
    <source>
        <dbReference type="SAM" id="MobiDB-lite"/>
    </source>
</evidence>
<sequence>MRVNYSVLKLLGTVPGIFRTKSPLRYGSCRLMSDDESTRNRKPGGSHQDDEVGGSDDSKSKPKQDVYSRFVESIASALNSVTSGGSTSKSGGKQDDDEGKSDDSKARPKQCRSFVESLAVALKSVKSGVNNAVKAAAEGSCGTTSKLKSFTLEGIAEFIKTEKPRNIIVMSGAGISTSAGIPDFRSPGSGLYDNLQKYNLPDPQAVFDISFFRTNPEPFYDLCKQLFPETLKPTPCHFFVKLLHKKGILRRWFTQNIDSLEFITGVPDDKIVCAHGNHHTSTCLKCHKKYDMQWITDRIKDPACKVPKCEKCDGVVKPDIVFFGENLPERFFKCAISDFPKCDLLLILGTSLVVQPFASMVNEVSEDVPRLLINREEAGRAGLFERAMGIQGLCYGMNENKRDVFWQGTCDDGCRKLAELLGWEHELDALIQEGGVEGKVKL</sequence>